<dbReference type="Proteomes" id="UP000519573">
    <property type="component" value="Unassembled WGS sequence"/>
</dbReference>
<reference evidence="6 17" key="1">
    <citation type="submission" date="2014-05" db="EMBL/GenBank/DDBJ databases">
        <title>Novel Listeriaceae from food processing environments.</title>
        <authorList>
            <person name="den Bakker H.C."/>
        </authorList>
    </citation>
    <scope>NUCLEOTIDE SEQUENCE [LARGE SCALE GENOMIC DNA]</scope>
    <source>
        <strain evidence="6 17">FSL A5-0281</strain>
    </source>
</reference>
<evidence type="ECO:0000256" key="2">
    <source>
        <dbReference type="ARBA" id="ARBA00022759"/>
    </source>
</evidence>
<dbReference type="PIRSF" id="PIRSF005520">
    <property type="entry name" value="UCP005520"/>
    <property type="match status" value="1"/>
</dbReference>
<dbReference type="EMBL" id="JAARVG010000002">
    <property type="protein sequence ID" value="MBC1792513.1"/>
    <property type="molecule type" value="Genomic_DNA"/>
</dbReference>
<comment type="similarity">
    <text evidence="4">Belongs to the MrnC RNase family.</text>
</comment>
<dbReference type="EMBL" id="JAAROV010000004">
    <property type="protein sequence ID" value="MBC1318032.1"/>
    <property type="molecule type" value="Genomic_DNA"/>
</dbReference>
<dbReference type="HAMAP" id="MF_01468">
    <property type="entry name" value="RNase_Mini_III"/>
    <property type="match status" value="1"/>
</dbReference>
<protein>
    <recommendedName>
        <fullName evidence="4">Mini-ribonuclease 3</fullName>
        <shortName evidence="4">Mini-3</shortName>
        <shortName evidence="4">Mini-RNase 3</shortName>
        <ecNumber evidence="4">3.1.26.-</ecNumber>
    </recommendedName>
    <alternativeName>
        <fullName evidence="4">Mini-RNase III</fullName>
        <shortName evidence="4">Mini-III</shortName>
    </alternativeName>
</protein>
<dbReference type="EMBL" id="JAARYH010000005">
    <property type="protein sequence ID" value="MBC2167552.1"/>
    <property type="molecule type" value="Genomic_DNA"/>
</dbReference>
<evidence type="ECO:0000313" key="19">
    <source>
        <dbReference type="Proteomes" id="UP000529446"/>
    </source>
</evidence>
<evidence type="ECO:0000313" key="15">
    <source>
        <dbReference type="EMBL" id="MBC2244300.1"/>
    </source>
</evidence>
<dbReference type="eggNOG" id="COG1939">
    <property type="taxonomic scope" value="Bacteria"/>
</dbReference>
<dbReference type="AlphaFoldDB" id="A0A099VZ45"/>
<dbReference type="Proteomes" id="UP000543379">
    <property type="component" value="Unassembled WGS sequence"/>
</dbReference>
<evidence type="ECO:0000313" key="22">
    <source>
        <dbReference type="Proteomes" id="UP000546244"/>
    </source>
</evidence>
<keyword evidence="4" id="KW-0460">Magnesium</keyword>
<evidence type="ECO:0000313" key="9">
    <source>
        <dbReference type="EMBL" id="MBC1780022.1"/>
    </source>
</evidence>
<evidence type="ECO:0000313" key="8">
    <source>
        <dbReference type="EMBL" id="MBC1566546.1"/>
    </source>
</evidence>
<comment type="subcellular location">
    <subcellularLocation>
        <location evidence="4">Cytoplasm</location>
    </subcellularLocation>
</comment>
<evidence type="ECO:0000313" key="6">
    <source>
        <dbReference type="EMBL" id="KGL38027.1"/>
    </source>
</evidence>
<dbReference type="InterPro" id="IPR008226">
    <property type="entry name" value="Mini3_fam"/>
</dbReference>
<comment type="function">
    <text evidence="4">Involved in correct processing of both the 5' and 3' ends of 23S rRNA precursor. Processes 30S rRNA precursor transcript even in absence of ribonuclease 3 (Rnc); Rnc processes 30S rRNA into smaller rRNA precursors.</text>
</comment>
<keyword evidence="17" id="KW-1185">Reference proteome</keyword>
<dbReference type="PANTHER" id="PTHR34276">
    <property type="entry name" value="MINI-RIBONUCLEASE 3"/>
    <property type="match status" value="1"/>
</dbReference>
<evidence type="ECO:0000313" key="17">
    <source>
        <dbReference type="Proteomes" id="UP000029844"/>
    </source>
</evidence>
<dbReference type="EMBL" id="JAARYY010000005">
    <property type="protein sequence ID" value="MBC2244300.1"/>
    <property type="molecule type" value="Genomic_DNA"/>
</dbReference>
<dbReference type="GO" id="GO:0006364">
    <property type="term" value="P:rRNA processing"/>
    <property type="evidence" value="ECO:0007669"/>
    <property type="project" value="UniProtKB-UniRule"/>
</dbReference>
<dbReference type="Proteomes" id="UP000550367">
    <property type="component" value="Unassembled WGS sequence"/>
</dbReference>
<dbReference type="Proteomes" id="UP000586951">
    <property type="component" value="Unassembled WGS sequence"/>
</dbReference>
<dbReference type="Proteomes" id="UP000529446">
    <property type="component" value="Unassembled WGS sequence"/>
</dbReference>
<evidence type="ECO:0000256" key="1">
    <source>
        <dbReference type="ARBA" id="ARBA00022722"/>
    </source>
</evidence>
<keyword evidence="4" id="KW-0699">rRNA-binding</keyword>
<dbReference type="Proteomes" id="UP000546244">
    <property type="component" value="Unassembled WGS sequence"/>
</dbReference>
<keyword evidence="1 4" id="KW-0540">Nuclease</keyword>
<evidence type="ECO:0000313" key="27">
    <source>
        <dbReference type="Proteomes" id="UP000586951"/>
    </source>
</evidence>
<keyword evidence="4" id="KW-0698">rRNA processing</keyword>
<dbReference type="GeneID" id="58718803"/>
<evidence type="ECO:0000313" key="26">
    <source>
        <dbReference type="Proteomes" id="UP000553016"/>
    </source>
</evidence>
<dbReference type="EMBL" id="JAARZA010000012">
    <property type="protein sequence ID" value="MBC2242293.1"/>
    <property type="molecule type" value="Genomic_DNA"/>
</dbReference>
<dbReference type="GO" id="GO:0019843">
    <property type="term" value="F:rRNA binding"/>
    <property type="evidence" value="ECO:0007669"/>
    <property type="project" value="UniProtKB-UniRule"/>
</dbReference>
<keyword evidence="4" id="KW-0963">Cytoplasm</keyword>
<dbReference type="EMBL" id="JNFA01000030">
    <property type="protein sequence ID" value="KGL38027.1"/>
    <property type="molecule type" value="Genomic_DNA"/>
</dbReference>
<dbReference type="Proteomes" id="UP000553016">
    <property type="component" value="Unassembled WGS sequence"/>
</dbReference>
<evidence type="ECO:0000313" key="13">
    <source>
        <dbReference type="EMBL" id="MBC2167552.1"/>
    </source>
</evidence>
<evidence type="ECO:0000313" key="7">
    <source>
        <dbReference type="EMBL" id="MBC1318032.1"/>
    </source>
</evidence>
<evidence type="ECO:0000259" key="5">
    <source>
        <dbReference type="SMART" id="SM00535"/>
    </source>
</evidence>
<evidence type="ECO:0000256" key="4">
    <source>
        <dbReference type="HAMAP-Rule" id="MF_01468"/>
    </source>
</evidence>
<keyword evidence="4" id="KW-0690">Ribosome biogenesis</keyword>
<dbReference type="CDD" id="cd00593">
    <property type="entry name" value="RIBOc"/>
    <property type="match status" value="1"/>
</dbReference>
<proteinExistence type="inferred from homology"/>
<dbReference type="Proteomes" id="UP000547643">
    <property type="component" value="Unassembled WGS sequence"/>
</dbReference>
<reference evidence="18 19" key="2">
    <citation type="submission" date="2020-03" db="EMBL/GenBank/DDBJ databases">
        <title>Soil Listeria distribution.</title>
        <authorList>
            <person name="Liao J."/>
            <person name="Wiedmann M."/>
        </authorList>
    </citation>
    <scope>NUCLEOTIDE SEQUENCE [LARGE SCALE GENOMIC DNA]</scope>
    <source>
        <strain evidence="14 26">FSL L7-0149</strain>
        <strain evidence="15 25">FSL L7-0153</strain>
        <strain evidence="13 18">FSL L7-0245</strain>
        <strain evidence="12 19">FSL L7-0360</strain>
        <strain evidence="10 20">FSL L7-0978</strain>
        <strain evidence="11 24">FSL L7-0990</strain>
        <strain evidence="9 23">FSL L7-1017</strain>
        <strain evidence="8 27">FSL L7-1427</strain>
        <strain evidence="7 21">FSL L7-1816</strain>
        <strain evidence="16 22">FSL L7-1850</strain>
    </source>
</reference>
<dbReference type="GO" id="GO:0005737">
    <property type="term" value="C:cytoplasm"/>
    <property type="evidence" value="ECO:0007669"/>
    <property type="project" value="UniProtKB-SubCell"/>
</dbReference>
<keyword evidence="2 4" id="KW-0255">Endonuclease</keyword>
<evidence type="ECO:0000313" key="10">
    <source>
        <dbReference type="EMBL" id="MBC1792513.1"/>
    </source>
</evidence>
<dbReference type="Proteomes" id="UP000548082">
    <property type="component" value="Unassembled WGS sequence"/>
</dbReference>
<dbReference type="EC" id="3.1.26.-" evidence="4"/>
<name>A0A099VZ45_9LIST</name>
<dbReference type="EMBL" id="JAARXI010000005">
    <property type="protein sequence ID" value="MBC2116826.1"/>
    <property type="molecule type" value="Genomic_DNA"/>
</dbReference>
<dbReference type="Proteomes" id="UP000029844">
    <property type="component" value="Unassembled WGS sequence"/>
</dbReference>
<dbReference type="Gene3D" id="1.10.1520.10">
    <property type="entry name" value="Ribonuclease III domain"/>
    <property type="match status" value="1"/>
</dbReference>
<dbReference type="SUPFAM" id="SSF69065">
    <property type="entry name" value="RNase III domain-like"/>
    <property type="match status" value="1"/>
</dbReference>
<dbReference type="OrthoDB" id="46571at2"/>
<feature type="active site" evidence="4">
    <location>
        <position position="20"/>
    </location>
</feature>
<evidence type="ECO:0000313" key="23">
    <source>
        <dbReference type="Proteomes" id="UP000547643"/>
    </source>
</evidence>
<dbReference type="SMART" id="SM00535">
    <property type="entry name" value="RIBOc"/>
    <property type="match status" value="1"/>
</dbReference>
<evidence type="ECO:0000313" key="21">
    <source>
        <dbReference type="Proteomes" id="UP000543379"/>
    </source>
</evidence>
<dbReference type="EMBL" id="JAARUV010000005">
    <property type="protein sequence ID" value="MBC1780022.1"/>
    <property type="molecule type" value="Genomic_DNA"/>
</dbReference>
<evidence type="ECO:0000313" key="25">
    <source>
        <dbReference type="Proteomes" id="UP000550367"/>
    </source>
</evidence>
<dbReference type="RefSeq" id="WP_036088160.1">
    <property type="nucleotide sequence ID" value="NZ_CBCSHQ010000011.1"/>
</dbReference>
<keyword evidence="4" id="KW-0694">RNA-binding</keyword>
<dbReference type="Pfam" id="PF00636">
    <property type="entry name" value="Ribonuclease_3"/>
    <property type="match status" value="1"/>
</dbReference>
<evidence type="ECO:0000313" key="18">
    <source>
        <dbReference type="Proteomes" id="UP000519573"/>
    </source>
</evidence>
<dbReference type="EMBL" id="JAARVD010000009">
    <property type="protein sequence ID" value="MBC1798100.1"/>
    <property type="molecule type" value="Genomic_DNA"/>
</dbReference>
<evidence type="ECO:0000313" key="11">
    <source>
        <dbReference type="EMBL" id="MBC1798100.1"/>
    </source>
</evidence>
<dbReference type="Proteomes" id="UP000539064">
    <property type="component" value="Unassembled WGS sequence"/>
</dbReference>
<comment type="cofactor">
    <cofactor evidence="4">
        <name>Mg(2+)</name>
        <dbReference type="ChEBI" id="CHEBI:18420"/>
    </cofactor>
</comment>
<evidence type="ECO:0000313" key="14">
    <source>
        <dbReference type="EMBL" id="MBC2242293.1"/>
    </source>
</evidence>
<evidence type="ECO:0000313" key="20">
    <source>
        <dbReference type="Proteomes" id="UP000539064"/>
    </source>
</evidence>
<organism evidence="6 17">
    <name type="scientific">Listeria booriae</name>
    <dbReference type="NCBI Taxonomy" id="1552123"/>
    <lineage>
        <taxon>Bacteria</taxon>
        <taxon>Bacillati</taxon>
        <taxon>Bacillota</taxon>
        <taxon>Bacilli</taxon>
        <taxon>Bacillales</taxon>
        <taxon>Listeriaceae</taxon>
        <taxon>Listeria</taxon>
    </lineage>
</organism>
<dbReference type="GO" id="GO:0004525">
    <property type="term" value="F:ribonuclease III activity"/>
    <property type="evidence" value="ECO:0007669"/>
    <property type="project" value="InterPro"/>
</dbReference>
<dbReference type="PANTHER" id="PTHR34276:SF1">
    <property type="entry name" value="MINI-RIBONUCLEASE 3"/>
    <property type="match status" value="1"/>
</dbReference>
<dbReference type="EMBL" id="JAARMV010000004">
    <property type="protein sequence ID" value="MBC2373382.1"/>
    <property type="molecule type" value="Genomic_DNA"/>
</dbReference>
<comment type="subunit">
    <text evidence="4">Homodimer.</text>
</comment>
<dbReference type="EMBL" id="JAARRU010000004">
    <property type="protein sequence ID" value="MBC1566546.1"/>
    <property type="molecule type" value="Genomic_DNA"/>
</dbReference>
<evidence type="ECO:0000313" key="12">
    <source>
        <dbReference type="EMBL" id="MBC2116826.1"/>
    </source>
</evidence>
<accession>A0A099VZ45</accession>
<feature type="domain" description="RNase III" evidence="5">
    <location>
        <begin position="3"/>
        <end position="130"/>
    </location>
</feature>
<comment type="caution">
    <text evidence="6">The sequence shown here is derived from an EMBL/GenBank/DDBJ whole genome shotgun (WGS) entry which is preliminary data.</text>
</comment>
<evidence type="ECO:0000313" key="24">
    <source>
        <dbReference type="Proteomes" id="UP000548082"/>
    </source>
</evidence>
<sequence>MATVKDYKQLNGLALAYMGDSVYERHIRELLLAEGKTKPNHLHKTATQYVSAKAQAYILQAMYAQEFLTEEEDRIAKRGRNAKSNSVPKNTDLQTYSLSSAFEAVIGYLYLGGETARLTEWLNLATEIIKAK</sequence>
<evidence type="ECO:0000256" key="3">
    <source>
        <dbReference type="ARBA" id="ARBA00022801"/>
    </source>
</evidence>
<evidence type="ECO:0000313" key="16">
    <source>
        <dbReference type="EMBL" id="MBC2373382.1"/>
    </source>
</evidence>
<dbReference type="InterPro" id="IPR000999">
    <property type="entry name" value="RNase_III_dom"/>
</dbReference>
<gene>
    <name evidence="4" type="primary">mrnC</name>
    <name evidence="6" type="ORF">EP57_15840</name>
    <name evidence="7" type="ORF">HB811_14705</name>
    <name evidence="8" type="ORF">HB907_14115</name>
    <name evidence="16" type="ORF">HBP98_15325</name>
    <name evidence="9" type="ORF">HCA46_14335</name>
    <name evidence="10" type="ORF">HCA52_03700</name>
    <name evidence="11" type="ORF">HCA55_15300</name>
    <name evidence="12" type="ORF">HCB06_09405</name>
    <name evidence="15" type="ORF">HCB25_09515</name>
    <name evidence="13" type="ORF">HCB26_13300</name>
    <name evidence="14" type="ORF">HCB35_17605</name>
</gene>
<dbReference type="STRING" id="1552123.EP57_15840"/>
<dbReference type="InterPro" id="IPR036389">
    <property type="entry name" value="RNase_III_sf"/>
</dbReference>
<keyword evidence="3 4" id="KW-0378">Hydrolase</keyword>